<comment type="caution">
    <text evidence="1">The sequence shown here is derived from an EMBL/GenBank/DDBJ whole genome shotgun (WGS) entry which is preliminary data.</text>
</comment>
<dbReference type="AlphaFoldDB" id="A0A1E5XKL8"/>
<protein>
    <submittedName>
        <fullName evidence="1">Uncharacterized protein</fullName>
    </submittedName>
</protein>
<accession>A0A1E5XKL8</accession>
<reference evidence="1 2" key="1">
    <citation type="journal article" date="2015" name="Genome Announc.">
        <title>Genome Assemblies of Three Soil-Associated Devosia species: D. insulae, D. limi, and D. soli.</title>
        <authorList>
            <person name="Hassan Y.I."/>
            <person name="Lepp D."/>
            <person name="Zhou T."/>
        </authorList>
    </citation>
    <scope>NUCLEOTIDE SEQUENCE [LARGE SCALE GENOMIC DNA]</scope>
    <source>
        <strain evidence="1 2">DS-56</strain>
    </source>
</reference>
<gene>
    <name evidence="1" type="ORF">VW23_026900</name>
</gene>
<dbReference type="EMBL" id="LAJE02000322">
    <property type="protein sequence ID" value="OEO29150.1"/>
    <property type="molecule type" value="Genomic_DNA"/>
</dbReference>
<dbReference type="Proteomes" id="UP000095463">
    <property type="component" value="Unassembled WGS sequence"/>
</dbReference>
<organism evidence="1 2">
    <name type="scientific">Devosia insulae DS-56</name>
    <dbReference type="NCBI Taxonomy" id="1116389"/>
    <lineage>
        <taxon>Bacteria</taxon>
        <taxon>Pseudomonadati</taxon>
        <taxon>Pseudomonadota</taxon>
        <taxon>Alphaproteobacteria</taxon>
        <taxon>Hyphomicrobiales</taxon>
        <taxon>Devosiaceae</taxon>
        <taxon>Devosia</taxon>
    </lineage>
</organism>
<name>A0A1E5XKL8_9HYPH</name>
<keyword evidence="2" id="KW-1185">Reference proteome</keyword>
<evidence type="ECO:0000313" key="2">
    <source>
        <dbReference type="Proteomes" id="UP000095463"/>
    </source>
</evidence>
<sequence>MTLAALGTGSYNGGNAAGDVEENFMTLKTISRLAGIVLLSAGLAGCMDVTAEIDVLSETTGKTTTVMTVGSEFYPMIKQMAEAGGANADSSDAFCKEEGDVLTENADGSGTCTTIKEGDLTTLTTDDGPNSDTSFTVVSPGVVRVAFKTNEMTSQISEGAGAGGAEDAQAKAMMKTYFEGHTATIRIKGKRITETNMTKVGDNAAEMVLNFTELLDGTANLPEELFAVVDTR</sequence>
<proteinExistence type="predicted"/>
<evidence type="ECO:0000313" key="1">
    <source>
        <dbReference type="EMBL" id="OEO29150.1"/>
    </source>
</evidence>